<feature type="region of interest" description="Disordered" evidence="1">
    <location>
        <begin position="1"/>
        <end position="24"/>
    </location>
</feature>
<reference evidence="2" key="1">
    <citation type="submission" date="2020-09" db="EMBL/GenBank/DDBJ databases">
        <authorList>
            <person name="Kikuchi T."/>
        </authorList>
    </citation>
    <scope>NUCLEOTIDE SEQUENCE</scope>
    <source>
        <strain evidence="2">Ka4C1</strain>
    </source>
</reference>
<protein>
    <submittedName>
        <fullName evidence="2">(pine wood nematode) hypothetical protein</fullName>
    </submittedName>
</protein>
<dbReference type="EMBL" id="CAJFDI010000001">
    <property type="protein sequence ID" value="CAD5211681.1"/>
    <property type="molecule type" value="Genomic_DNA"/>
</dbReference>
<keyword evidence="3" id="KW-1185">Reference proteome</keyword>
<comment type="caution">
    <text evidence="2">The sequence shown here is derived from an EMBL/GenBank/DDBJ whole genome shotgun (WGS) entry which is preliminary data.</text>
</comment>
<dbReference type="Proteomes" id="UP000659654">
    <property type="component" value="Unassembled WGS sequence"/>
</dbReference>
<proteinExistence type="predicted"/>
<evidence type="ECO:0000313" key="3">
    <source>
        <dbReference type="Proteomes" id="UP000659654"/>
    </source>
</evidence>
<sequence>MSSSPSASRDPVTNTTKTPSASTAAVPVGAVGVASATAAVPVVGEGPTELMSNVQNYGFKHLHAPPESLQEPNPGRRWIIFLIVAGPATDGIT</sequence>
<dbReference type="Proteomes" id="UP000582659">
    <property type="component" value="Unassembled WGS sequence"/>
</dbReference>
<name>A0A811K8H8_BURXY</name>
<accession>A0A811K8H8</accession>
<evidence type="ECO:0000256" key="1">
    <source>
        <dbReference type="SAM" id="MobiDB-lite"/>
    </source>
</evidence>
<dbReference type="EMBL" id="CAJFCV020000001">
    <property type="protein sequence ID" value="CAG9088897.1"/>
    <property type="molecule type" value="Genomic_DNA"/>
</dbReference>
<dbReference type="AlphaFoldDB" id="A0A811K8H8"/>
<gene>
    <name evidence="2" type="ORF">BXYJ_LOCUS2550</name>
</gene>
<organism evidence="2 3">
    <name type="scientific">Bursaphelenchus xylophilus</name>
    <name type="common">Pinewood nematode worm</name>
    <name type="synonym">Aphelenchoides xylophilus</name>
    <dbReference type="NCBI Taxonomy" id="6326"/>
    <lineage>
        <taxon>Eukaryota</taxon>
        <taxon>Metazoa</taxon>
        <taxon>Ecdysozoa</taxon>
        <taxon>Nematoda</taxon>
        <taxon>Chromadorea</taxon>
        <taxon>Rhabditida</taxon>
        <taxon>Tylenchina</taxon>
        <taxon>Tylenchomorpha</taxon>
        <taxon>Aphelenchoidea</taxon>
        <taxon>Aphelenchoididae</taxon>
        <taxon>Bursaphelenchus</taxon>
    </lineage>
</organism>
<evidence type="ECO:0000313" key="2">
    <source>
        <dbReference type="EMBL" id="CAD5211681.1"/>
    </source>
</evidence>
<feature type="compositionally biased region" description="Polar residues" evidence="1">
    <location>
        <begin position="1"/>
        <end position="18"/>
    </location>
</feature>